<sequence>MVQISIQALKNLNNGGRSYPHSGYLGLTKLLVEGVVRTRVEEDRKLMAATSITISVKCYEARTKLTYSKINTLVDATTVLWTSPAQECTDIGDMDLPFRITVPPSVSGYSNLSFPEYKVFWRLEAVINHPPHFGLGVRQLRFYDLNLTRYDVQDPPPSPFLSRPSPIPGYQLCSASPRITPFYYRIDDPDHAVGPGDELPVSLNVIFDDSTSPKQQIQSMSVLLERRLDLFEASGSPTPPEILSGNGNISPYSNNTSEASSTVSLASMITSRSSTLSRKRSASPPSNLVLSSKTITGTIATAHSSEFHSNAPHQYSGVVRLALPAKPPPSQWPVGESLKTDLAHIRFELRVKITVSSPSGPVDVALEPMEIRLAPLSQEQRSVAFEKIARKKKAYSSKSAPSSRRTSPSPSTSGSSKAGPDTPPPIPTPGPSPFDFEGRFPLSAPAATTTTTVTGGLGGVDDSDHMMSASASGSGWKHRSAGKRRAQSAALSLTIPSTRQRSGSSALKSSGAASASASSASTSSASTITIIPTKSHGVTTATTNLKRMPSQAVRAWEEELEQISTRSKRRSDEMISGGAGSTSDVEKSTRSIRGTRTRRGTVNTMSPPPSAYIFAAQRNPPIPSISGTS</sequence>
<feature type="region of interest" description="Disordered" evidence="1">
    <location>
        <begin position="390"/>
        <end position="629"/>
    </location>
</feature>
<evidence type="ECO:0000313" key="3">
    <source>
        <dbReference type="Proteomes" id="UP000054097"/>
    </source>
</evidence>
<feature type="compositionally biased region" description="Low complexity" evidence="1">
    <location>
        <begin position="502"/>
        <end position="527"/>
    </location>
</feature>
<protein>
    <submittedName>
        <fullName evidence="2">Uncharacterized protein</fullName>
    </submittedName>
</protein>
<feature type="compositionally biased region" description="Polar residues" evidence="1">
    <location>
        <begin position="245"/>
        <end position="257"/>
    </location>
</feature>
<dbReference type="AlphaFoldDB" id="A0A0C3BHR3"/>
<feature type="compositionally biased region" description="Low complexity" evidence="1">
    <location>
        <begin position="466"/>
        <end position="475"/>
    </location>
</feature>
<dbReference type="HOGENOM" id="CLU_014309_1_0_1"/>
<evidence type="ECO:0000313" key="2">
    <source>
        <dbReference type="EMBL" id="KIM31021.1"/>
    </source>
</evidence>
<evidence type="ECO:0000256" key="1">
    <source>
        <dbReference type="SAM" id="MobiDB-lite"/>
    </source>
</evidence>
<feature type="region of interest" description="Disordered" evidence="1">
    <location>
        <begin position="235"/>
        <end position="257"/>
    </location>
</feature>
<keyword evidence="3" id="KW-1185">Reference proteome</keyword>
<reference evidence="2 3" key="1">
    <citation type="submission" date="2014-04" db="EMBL/GenBank/DDBJ databases">
        <authorList>
            <consortium name="DOE Joint Genome Institute"/>
            <person name="Kuo A."/>
            <person name="Zuccaro A."/>
            <person name="Kohler A."/>
            <person name="Nagy L.G."/>
            <person name="Floudas D."/>
            <person name="Copeland A."/>
            <person name="Barry K.W."/>
            <person name="Cichocki N."/>
            <person name="Veneault-Fourrey C."/>
            <person name="LaButti K."/>
            <person name="Lindquist E.A."/>
            <person name="Lipzen A."/>
            <person name="Lundell T."/>
            <person name="Morin E."/>
            <person name="Murat C."/>
            <person name="Sun H."/>
            <person name="Tunlid A."/>
            <person name="Henrissat B."/>
            <person name="Grigoriev I.V."/>
            <person name="Hibbett D.S."/>
            <person name="Martin F."/>
            <person name="Nordberg H.P."/>
            <person name="Cantor M.N."/>
            <person name="Hua S.X."/>
        </authorList>
    </citation>
    <scope>NUCLEOTIDE SEQUENCE [LARGE SCALE GENOMIC DNA]</scope>
    <source>
        <strain evidence="2 3">MAFF 305830</strain>
    </source>
</reference>
<feature type="compositionally biased region" description="Low complexity" evidence="1">
    <location>
        <begin position="396"/>
        <end position="420"/>
    </location>
</feature>
<feature type="compositionally biased region" description="Polar residues" evidence="1">
    <location>
        <begin position="528"/>
        <end position="545"/>
    </location>
</feature>
<feature type="compositionally biased region" description="Polar residues" evidence="1">
    <location>
        <begin position="489"/>
        <end position="501"/>
    </location>
</feature>
<feature type="compositionally biased region" description="Pro residues" evidence="1">
    <location>
        <begin position="421"/>
        <end position="432"/>
    </location>
</feature>
<accession>A0A0C3BHR3</accession>
<gene>
    <name evidence="2" type="ORF">M408DRAFT_274309</name>
</gene>
<proteinExistence type="predicted"/>
<name>A0A0C3BHR3_SERVB</name>
<dbReference type="EMBL" id="KN824283">
    <property type="protein sequence ID" value="KIM31021.1"/>
    <property type="molecule type" value="Genomic_DNA"/>
</dbReference>
<feature type="compositionally biased region" description="Basic residues" evidence="1">
    <location>
        <begin position="476"/>
        <end position="486"/>
    </location>
</feature>
<dbReference type="Proteomes" id="UP000054097">
    <property type="component" value="Unassembled WGS sequence"/>
</dbReference>
<organism evidence="2 3">
    <name type="scientific">Serendipita vermifera MAFF 305830</name>
    <dbReference type="NCBI Taxonomy" id="933852"/>
    <lineage>
        <taxon>Eukaryota</taxon>
        <taxon>Fungi</taxon>
        <taxon>Dikarya</taxon>
        <taxon>Basidiomycota</taxon>
        <taxon>Agaricomycotina</taxon>
        <taxon>Agaricomycetes</taxon>
        <taxon>Sebacinales</taxon>
        <taxon>Serendipitaceae</taxon>
        <taxon>Serendipita</taxon>
    </lineage>
</organism>
<dbReference type="OrthoDB" id="3230530at2759"/>
<reference evidence="3" key="2">
    <citation type="submission" date="2015-01" db="EMBL/GenBank/DDBJ databases">
        <title>Evolutionary Origins and Diversification of the Mycorrhizal Mutualists.</title>
        <authorList>
            <consortium name="DOE Joint Genome Institute"/>
            <consortium name="Mycorrhizal Genomics Consortium"/>
            <person name="Kohler A."/>
            <person name="Kuo A."/>
            <person name="Nagy L.G."/>
            <person name="Floudas D."/>
            <person name="Copeland A."/>
            <person name="Barry K.W."/>
            <person name="Cichocki N."/>
            <person name="Veneault-Fourrey C."/>
            <person name="LaButti K."/>
            <person name="Lindquist E.A."/>
            <person name="Lipzen A."/>
            <person name="Lundell T."/>
            <person name="Morin E."/>
            <person name="Murat C."/>
            <person name="Riley R."/>
            <person name="Ohm R."/>
            <person name="Sun H."/>
            <person name="Tunlid A."/>
            <person name="Henrissat B."/>
            <person name="Grigoriev I.V."/>
            <person name="Hibbett D.S."/>
            <person name="Martin F."/>
        </authorList>
    </citation>
    <scope>NUCLEOTIDE SEQUENCE [LARGE SCALE GENOMIC DNA]</scope>
    <source>
        <strain evidence="3">MAFF 305830</strain>
    </source>
</reference>
<dbReference type="STRING" id="933852.A0A0C3BHR3"/>